<gene>
    <name evidence="2" type="ORF">SPHINGO391_70006</name>
</gene>
<evidence type="ECO:0000313" key="2">
    <source>
        <dbReference type="EMBL" id="VVT32302.1"/>
    </source>
</evidence>
<protein>
    <submittedName>
        <fullName evidence="2">Uncharacterized protein</fullName>
    </submittedName>
</protein>
<evidence type="ECO:0000256" key="1">
    <source>
        <dbReference type="SAM" id="Phobius"/>
    </source>
</evidence>
<keyword evidence="1" id="KW-0812">Transmembrane</keyword>
<name>A0A5E8ALL0_9SPHN</name>
<keyword evidence="1" id="KW-1133">Transmembrane helix</keyword>
<proteinExistence type="predicted"/>
<keyword evidence="1" id="KW-0472">Membrane</keyword>
<dbReference type="EMBL" id="CABVLI010000052">
    <property type="protein sequence ID" value="VVT32302.1"/>
    <property type="molecule type" value="Genomic_DNA"/>
</dbReference>
<evidence type="ECO:0000313" key="3">
    <source>
        <dbReference type="Proteomes" id="UP000326857"/>
    </source>
</evidence>
<dbReference type="Proteomes" id="UP000326857">
    <property type="component" value="Unassembled WGS sequence"/>
</dbReference>
<feature type="transmembrane region" description="Helical" evidence="1">
    <location>
        <begin position="20"/>
        <end position="37"/>
    </location>
</feature>
<sequence length="100" mass="11357">MISLFTRTLRFSFIMLTPPLFFYLILSDIFPALRCLRGKELGIKKSRYTDDQIAFALKQAETSTPGRSHSVNGNFGADVLSLEECVRRSQRRRTEAPEAG</sequence>
<dbReference type="AlphaFoldDB" id="A0A5E8ALL0"/>
<reference evidence="2 3" key="1">
    <citation type="submission" date="2019-09" db="EMBL/GenBank/DDBJ databases">
        <authorList>
            <person name="Dittami M. S."/>
        </authorList>
    </citation>
    <scope>NUCLEOTIDE SEQUENCE [LARGE SCALE GENOMIC DNA]</scope>
    <source>
        <strain evidence="2">SPHINGO391</strain>
    </source>
</reference>
<accession>A0A5E8ALL0</accession>
<organism evidence="2 3">
    <name type="scientific">Sphingomonas aurantiaca</name>
    <dbReference type="NCBI Taxonomy" id="185949"/>
    <lineage>
        <taxon>Bacteria</taxon>
        <taxon>Pseudomonadati</taxon>
        <taxon>Pseudomonadota</taxon>
        <taxon>Alphaproteobacteria</taxon>
        <taxon>Sphingomonadales</taxon>
        <taxon>Sphingomonadaceae</taxon>
        <taxon>Sphingomonas</taxon>
    </lineage>
</organism>